<keyword evidence="4" id="KW-1003">Cell membrane</keyword>
<evidence type="ECO:0000256" key="5">
    <source>
        <dbReference type="ARBA" id="ARBA00022692"/>
    </source>
</evidence>
<feature type="transmembrane region" description="Helical" evidence="14">
    <location>
        <begin position="188"/>
        <end position="206"/>
    </location>
</feature>
<keyword evidence="5 14" id="KW-0812">Transmembrane</keyword>
<evidence type="ECO:0000256" key="9">
    <source>
        <dbReference type="ARBA" id="ARBA00023065"/>
    </source>
</evidence>
<evidence type="ECO:0000256" key="14">
    <source>
        <dbReference type="SAM" id="Phobius"/>
    </source>
</evidence>
<evidence type="ECO:0000313" key="16">
    <source>
        <dbReference type="Proteomes" id="UP000196531"/>
    </source>
</evidence>
<dbReference type="Pfam" id="PF00474">
    <property type="entry name" value="SSF"/>
    <property type="match status" value="1"/>
</dbReference>
<proteinExistence type="inferred from homology"/>
<feature type="transmembrane region" description="Helical" evidence="14">
    <location>
        <begin position="159"/>
        <end position="181"/>
    </location>
</feature>
<keyword evidence="7 14" id="KW-1133">Transmembrane helix</keyword>
<feature type="transmembrane region" description="Helical" evidence="14">
    <location>
        <begin position="429"/>
        <end position="450"/>
    </location>
</feature>
<feature type="transmembrane region" description="Helical" evidence="14">
    <location>
        <begin position="76"/>
        <end position="95"/>
    </location>
</feature>
<evidence type="ECO:0000256" key="8">
    <source>
        <dbReference type="ARBA" id="ARBA00023053"/>
    </source>
</evidence>
<keyword evidence="11" id="KW-0739">Sodium transport</keyword>
<dbReference type="EMBL" id="MAAO01000002">
    <property type="protein sequence ID" value="OUR99600.1"/>
    <property type="molecule type" value="Genomic_DNA"/>
</dbReference>
<evidence type="ECO:0000256" key="11">
    <source>
        <dbReference type="ARBA" id="ARBA00023201"/>
    </source>
</evidence>
<dbReference type="GO" id="GO:0005886">
    <property type="term" value="C:plasma membrane"/>
    <property type="evidence" value="ECO:0007669"/>
    <property type="project" value="UniProtKB-SubCell"/>
</dbReference>
<evidence type="ECO:0000256" key="7">
    <source>
        <dbReference type="ARBA" id="ARBA00022989"/>
    </source>
</evidence>
<evidence type="ECO:0000256" key="1">
    <source>
        <dbReference type="ARBA" id="ARBA00004651"/>
    </source>
</evidence>
<dbReference type="InterPro" id="IPR050277">
    <property type="entry name" value="Sodium:Solute_Symporter"/>
</dbReference>
<evidence type="ECO:0000256" key="2">
    <source>
        <dbReference type="ARBA" id="ARBA00006434"/>
    </source>
</evidence>
<reference evidence="16" key="1">
    <citation type="journal article" date="2017" name="Proc. Natl. Acad. Sci. U.S.A.">
        <title>Simulation of Deepwater Horizon oil plume reveals substrate specialization within a complex community of hydrocarbon-degraders.</title>
        <authorList>
            <person name="Hu P."/>
            <person name="Dubinsky E.A."/>
            <person name="Probst A.J."/>
            <person name="Wang J."/>
            <person name="Sieber C.M.K."/>
            <person name="Tom L.M."/>
            <person name="Gardinali P."/>
            <person name="Banfield J.F."/>
            <person name="Atlas R.M."/>
            <person name="Andersen G.L."/>
        </authorList>
    </citation>
    <scope>NUCLEOTIDE SEQUENCE [LARGE SCALE GENOMIC DNA]</scope>
</reference>
<keyword evidence="6" id="KW-0769">Symport</keyword>
<feature type="transmembrane region" description="Helical" evidence="14">
    <location>
        <begin position="405"/>
        <end position="422"/>
    </location>
</feature>
<name>A0A1Y5FC63_9BACT</name>
<accession>A0A1Y5FC63</accession>
<dbReference type="GO" id="GO:0006814">
    <property type="term" value="P:sodium ion transport"/>
    <property type="evidence" value="ECO:0007669"/>
    <property type="project" value="UniProtKB-KW"/>
</dbReference>
<dbReference type="InterPro" id="IPR038377">
    <property type="entry name" value="Na/Glc_symporter_sf"/>
</dbReference>
<keyword evidence="9" id="KW-0406">Ion transport</keyword>
<dbReference type="InterPro" id="IPR001734">
    <property type="entry name" value="Na/solute_symporter"/>
</dbReference>
<feature type="transmembrane region" description="Helical" evidence="14">
    <location>
        <begin position="45"/>
        <end position="64"/>
    </location>
</feature>
<protein>
    <submittedName>
        <fullName evidence="15">Sodium:solute symporter</fullName>
    </submittedName>
</protein>
<gene>
    <name evidence="15" type="ORF">A9Q84_00850</name>
</gene>
<dbReference type="AlphaFoldDB" id="A0A1Y5FC63"/>
<comment type="subcellular location">
    <subcellularLocation>
        <location evidence="1">Cell membrane</location>
        <topology evidence="1">Multi-pass membrane protein</topology>
    </subcellularLocation>
</comment>
<feature type="transmembrane region" description="Helical" evidence="14">
    <location>
        <begin position="271"/>
        <end position="292"/>
    </location>
</feature>
<evidence type="ECO:0000256" key="12">
    <source>
        <dbReference type="ARBA" id="ARBA00033708"/>
    </source>
</evidence>
<dbReference type="GO" id="GO:0015293">
    <property type="term" value="F:symporter activity"/>
    <property type="evidence" value="ECO:0007669"/>
    <property type="project" value="UniProtKB-KW"/>
</dbReference>
<feature type="transmembrane region" description="Helical" evidence="14">
    <location>
        <begin position="232"/>
        <end position="251"/>
    </location>
</feature>
<dbReference type="PROSITE" id="PS50283">
    <property type="entry name" value="NA_SOLUT_SYMP_3"/>
    <property type="match status" value="1"/>
</dbReference>
<feature type="transmembrane region" description="Helical" evidence="14">
    <location>
        <begin position="6"/>
        <end position="24"/>
    </location>
</feature>
<evidence type="ECO:0000256" key="3">
    <source>
        <dbReference type="ARBA" id="ARBA00022448"/>
    </source>
</evidence>
<evidence type="ECO:0000256" key="13">
    <source>
        <dbReference type="RuleBase" id="RU362091"/>
    </source>
</evidence>
<evidence type="ECO:0000256" key="6">
    <source>
        <dbReference type="ARBA" id="ARBA00022847"/>
    </source>
</evidence>
<keyword evidence="8" id="KW-0915">Sodium</keyword>
<comment type="catalytic activity">
    <reaction evidence="12">
        <text>L-proline(in) + Na(+)(in) = L-proline(out) + Na(+)(out)</text>
        <dbReference type="Rhea" id="RHEA:28967"/>
        <dbReference type="ChEBI" id="CHEBI:29101"/>
        <dbReference type="ChEBI" id="CHEBI:60039"/>
    </reaction>
</comment>
<evidence type="ECO:0000256" key="10">
    <source>
        <dbReference type="ARBA" id="ARBA00023136"/>
    </source>
</evidence>
<organism evidence="15 16">
    <name type="scientific">Halobacteriovorax marinus</name>
    <dbReference type="NCBI Taxonomy" id="97084"/>
    <lineage>
        <taxon>Bacteria</taxon>
        <taxon>Pseudomonadati</taxon>
        <taxon>Bdellovibrionota</taxon>
        <taxon>Bacteriovoracia</taxon>
        <taxon>Bacteriovoracales</taxon>
        <taxon>Halobacteriovoraceae</taxon>
        <taxon>Halobacteriovorax</taxon>
    </lineage>
</organism>
<dbReference type="Gene3D" id="1.20.1730.10">
    <property type="entry name" value="Sodium/glucose cotransporter"/>
    <property type="match status" value="1"/>
</dbReference>
<evidence type="ECO:0000256" key="4">
    <source>
        <dbReference type="ARBA" id="ARBA00022475"/>
    </source>
</evidence>
<feature type="transmembrane region" description="Helical" evidence="14">
    <location>
        <begin position="322"/>
        <end position="351"/>
    </location>
</feature>
<dbReference type="Proteomes" id="UP000196531">
    <property type="component" value="Unassembled WGS sequence"/>
</dbReference>
<sequence length="488" mass="53795">MNSETFKYVVTFVFVAFTFYLSYLGMKKTKDLRGFSIGNKDMGPVLIGITMAASISSTATFVINPGFVYTHGLAAYLHYAVAASFGIITAFLLLTKGFRKLGESKGSLTIPDWIYHRYQSRGLSLFFAVINLLSVTFVVLILVGCSILLSSLFPVSQKMALVMCITFVFSYVLMGGTYAHAYTNTFQGILMVLISLFLFGSGLKYFEGGFLTSLQSISQSYASIVNPDSHLYYDYFSVFISSFLITFALMFQPHIFSKILYIRKDEDVSKFIATTFIVGTVFGLMLFVGFYAKLSGLVVDRQDMVVSEYIIQEFSTGTFGPYILVFITLTLLAAGLSTLDGILVSLSAMVVNDIYLPFFGKNLNEETRERNALKLSRVVLIVIGLFSFALAWSPPMLVGLFAQKGIYALAAASFTPILLGVLMNRELPIWLIGGASLIGFFGHLILNLFLGFANPSVSSSISMISSLLFAMAGIWFTQKESKQVELSS</sequence>
<keyword evidence="3" id="KW-0813">Transport</keyword>
<comment type="similarity">
    <text evidence="2 13">Belongs to the sodium:solute symporter (SSF) (TC 2.A.21) family.</text>
</comment>
<dbReference type="CDD" id="cd10322">
    <property type="entry name" value="SLC5sbd"/>
    <property type="match status" value="1"/>
</dbReference>
<keyword evidence="10 14" id="KW-0472">Membrane</keyword>
<feature type="transmembrane region" description="Helical" evidence="14">
    <location>
        <begin position="125"/>
        <end position="153"/>
    </location>
</feature>
<dbReference type="PANTHER" id="PTHR48086:SF3">
    <property type="entry name" value="SODIUM_PROLINE SYMPORTER"/>
    <property type="match status" value="1"/>
</dbReference>
<evidence type="ECO:0000313" key="15">
    <source>
        <dbReference type="EMBL" id="OUR99600.1"/>
    </source>
</evidence>
<feature type="transmembrane region" description="Helical" evidence="14">
    <location>
        <begin position="456"/>
        <end position="476"/>
    </location>
</feature>
<feature type="transmembrane region" description="Helical" evidence="14">
    <location>
        <begin position="372"/>
        <end position="393"/>
    </location>
</feature>
<comment type="caution">
    <text evidence="15">The sequence shown here is derived from an EMBL/GenBank/DDBJ whole genome shotgun (WGS) entry which is preliminary data.</text>
</comment>
<dbReference type="PANTHER" id="PTHR48086">
    <property type="entry name" value="SODIUM/PROLINE SYMPORTER-RELATED"/>
    <property type="match status" value="1"/>
</dbReference>